<evidence type="ECO:0000256" key="1">
    <source>
        <dbReference type="ARBA" id="ARBA00004141"/>
    </source>
</evidence>
<keyword evidence="3 5" id="KW-1133">Transmembrane helix</keyword>
<sequence>MTASPDPESHSDSDLERVLERHLHVPVLAASGASIPAVFLTALEGVAETVGMVINWVSMVVLAAESVLLFWASGDRLRWLRTHWWMVAIVALTIPAVIFAVGPAQVLRLARVVTAVQLIRVGKLLRVAGILRRRIEHLGKVGRVIWVGVLLLALVFLGIVLADPSTITRRALEAGLERWGWAVLLSIVLLPVLALGGTILALRKWLFGSRRTRPTRSEEPPESS</sequence>
<accession>A0A368VI08</accession>
<evidence type="ECO:0008006" key="8">
    <source>
        <dbReference type="Google" id="ProtNLM"/>
    </source>
</evidence>
<feature type="transmembrane region" description="Helical" evidence="5">
    <location>
        <begin position="181"/>
        <end position="202"/>
    </location>
</feature>
<keyword evidence="4 5" id="KW-0472">Membrane</keyword>
<feature type="transmembrane region" description="Helical" evidence="5">
    <location>
        <begin position="84"/>
        <end position="102"/>
    </location>
</feature>
<feature type="transmembrane region" description="Helical" evidence="5">
    <location>
        <begin position="50"/>
        <end position="72"/>
    </location>
</feature>
<evidence type="ECO:0000256" key="4">
    <source>
        <dbReference type="ARBA" id="ARBA00023136"/>
    </source>
</evidence>
<evidence type="ECO:0000256" key="5">
    <source>
        <dbReference type="SAM" id="Phobius"/>
    </source>
</evidence>
<dbReference type="OrthoDB" id="3428146at2"/>
<keyword evidence="7" id="KW-1185">Reference proteome</keyword>
<feature type="transmembrane region" description="Helical" evidence="5">
    <location>
        <begin position="141"/>
        <end position="161"/>
    </location>
</feature>
<gene>
    <name evidence="6" type="ORF">DFQ14_11489</name>
</gene>
<keyword evidence="2 5" id="KW-0812">Transmembrane</keyword>
<dbReference type="AlphaFoldDB" id="A0A368VI08"/>
<comment type="subcellular location">
    <subcellularLocation>
        <location evidence="1">Membrane</location>
        <topology evidence="1">Multi-pass membrane protein</topology>
    </subcellularLocation>
</comment>
<proteinExistence type="predicted"/>
<dbReference type="Proteomes" id="UP000253495">
    <property type="component" value="Unassembled WGS sequence"/>
</dbReference>
<dbReference type="EMBL" id="QPJC01000014">
    <property type="protein sequence ID" value="RCW39825.1"/>
    <property type="molecule type" value="Genomic_DNA"/>
</dbReference>
<dbReference type="GO" id="GO:0016020">
    <property type="term" value="C:membrane"/>
    <property type="evidence" value="ECO:0007669"/>
    <property type="project" value="UniProtKB-SubCell"/>
</dbReference>
<evidence type="ECO:0000313" key="7">
    <source>
        <dbReference type="Proteomes" id="UP000253495"/>
    </source>
</evidence>
<evidence type="ECO:0000313" key="6">
    <source>
        <dbReference type="EMBL" id="RCW39825.1"/>
    </source>
</evidence>
<reference evidence="6 7" key="1">
    <citation type="submission" date="2018-07" db="EMBL/GenBank/DDBJ databases">
        <title>Genomic Encyclopedia of Type Strains, Phase III (KMG-III): the genomes of soil and plant-associated and newly described type strains.</title>
        <authorList>
            <person name="Whitman W."/>
        </authorList>
    </citation>
    <scope>NUCLEOTIDE SEQUENCE [LARGE SCALE GENOMIC DNA]</scope>
    <source>
        <strain evidence="6 7">CECT 8575</strain>
    </source>
</reference>
<organism evidence="6 7">
    <name type="scientific">Halopolyspora algeriensis</name>
    <dbReference type="NCBI Taxonomy" id="1500506"/>
    <lineage>
        <taxon>Bacteria</taxon>
        <taxon>Bacillati</taxon>
        <taxon>Actinomycetota</taxon>
        <taxon>Actinomycetes</taxon>
        <taxon>Actinomycetes incertae sedis</taxon>
        <taxon>Halopolyspora</taxon>
    </lineage>
</organism>
<dbReference type="InterPro" id="IPR027359">
    <property type="entry name" value="Volt_channel_dom_sf"/>
</dbReference>
<protein>
    <recommendedName>
        <fullName evidence="8">Voltage-gated potassium channel</fullName>
    </recommendedName>
</protein>
<evidence type="ECO:0000256" key="3">
    <source>
        <dbReference type="ARBA" id="ARBA00022989"/>
    </source>
</evidence>
<feature type="transmembrane region" description="Helical" evidence="5">
    <location>
        <begin position="23"/>
        <end position="43"/>
    </location>
</feature>
<comment type="caution">
    <text evidence="6">The sequence shown here is derived from an EMBL/GenBank/DDBJ whole genome shotgun (WGS) entry which is preliminary data.</text>
</comment>
<dbReference type="Gene3D" id="1.20.120.350">
    <property type="entry name" value="Voltage-gated potassium channels. Chain C"/>
    <property type="match status" value="1"/>
</dbReference>
<dbReference type="SUPFAM" id="SSF81324">
    <property type="entry name" value="Voltage-gated potassium channels"/>
    <property type="match status" value="1"/>
</dbReference>
<name>A0A368VI08_9ACTN</name>
<dbReference type="RefSeq" id="WP_114454594.1">
    <property type="nucleotide sequence ID" value="NZ_QPJC01000014.1"/>
</dbReference>
<evidence type="ECO:0000256" key="2">
    <source>
        <dbReference type="ARBA" id="ARBA00022692"/>
    </source>
</evidence>